<proteinExistence type="predicted"/>
<dbReference type="Proteomes" id="UP000039865">
    <property type="component" value="Unassembled WGS sequence"/>
</dbReference>
<keyword evidence="2" id="KW-1185">Reference proteome</keyword>
<protein>
    <submittedName>
        <fullName evidence="1">Uncharacterized protein</fullName>
    </submittedName>
</protein>
<name>A0A077ZQ19_STYLE</name>
<accession>A0A077ZQ19</accession>
<dbReference type="InParanoid" id="A0A077ZQ19"/>
<reference evidence="1 2" key="1">
    <citation type="submission" date="2014-06" db="EMBL/GenBank/DDBJ databases">
        <authorList>
            <person name="Swart Estienne"/>
        </authorList>
    </citation>
    <scope>NUCLEOTIDE SEQUENCE [LARGE SCALE GENOMIC DNA]</scope>
    <source>
        <strain evidence="1 2">130c</strain>
    </source>
</reference>
<organism evidence="1 2">
    <name type="scientific">Stylonychia lemnae</name>
    <name type="common">Ciliate</name>
    <dbReference type="NCBI Taxonomy" id="5949"/>
    <lineage>
        <taxon>Eukaryota</taxon>
        <taxon>Sar</taxon>
        <taxon>Alveolata</taxon>
        <taxon>Ciliophora</taxon>
        <taxon>Intramacronucleata</taxon>
        <taxon>Spirotrichea</taxon>
        <taxon>Stichotrichia</taxon>
        <taxon>Sporadotrichida</taxon>
        <taxon>Oxytrichidae</taxon>
        <taxon>Stylonychinae</taxon>
        <taxon>Stylonychia</taxon>
    </lineage>
</organism>
<evidence type="ECO:0000313" key="1">
    <source>
        <dbReference type="EMBL" id="CDW71475.1"/>
    </source>
</evidence>
<dbReference type="AlphaFoldDB" id="A0A077ZQ19"/>
<dbReference type="EMBL" id="CCKQ01000405">
    <property type="protein sequence ID" value="CDW71475.1"/>
    <property type="molecule type" value="Genomic_DNA"/>
</dbReference>
<gene>
    <name evidence="1" type="primary">Contig15330.g16340</name>
    <name evidence="1" type="ORF">STYLEM_420</name>
</gene>
<evidence type="ECO:0000313" key="2">
    <source>
        <dbReference type="Proteomes" id="UP000039865"/>
    </source>
</evidence>
<sequence>MKVLQYLLNQRLIHSFSKIIEFGKTSQLREDEVHISQLRQQLEYQVDLINERDNKIKSKENYIQMKEKGIIELEKGLTEKSKRLLELSKSMRQVKRLSPKKYRQPSKTSKGIVATQNIHQQSNINIYKTFNHSKTRNSQITGHNSQNISQLHPATSIYISLDDSSQVNTFQQGSLTNRTKSKKVKIDETPFQNKRSSLGQNKNNTGSMQVPAVNFSIISNLNTSSIIGKENSKKDTDKTQYQHYQQQQNSNINVTKKQSNNLPLQVTSTSNINLTQISGKSPRYLQSQKNITKSIVFKQISLNLQESDCSPQSAKVVSKQAVIKLQKHILNLTKRKYFNQFKQYNFIHRRQDAALYLMTWTDRKLLSMCMIKWLRFIYSDELQSHETFEAVREKVQIFSSKCLQKLLRAIILGQKASTNKEHLLHNAFKQWKSHEYQMLLEGLKKYSALLDKNLINDTLSHNKSNTSIKTVFTTTFGNQF</sequence>